<reference evidence="1" key="1">
    <citation type="submission" date="2018-06" db="EMBL/GenBank/DDBJ databases">
        <authorList>
            <person name="Zhirakovskaya E."/>
        </authorList>
    </citation>
    <scope>NUCLEOTIDE SEQUENCE</scope>
</reference>
<accession>A0A3B0X4J5</accession>
<sequence>MLLLLATLFSPVLAQANTNTSECLQMYRAYLNNFGASKFIPPKQMRSFIYQCMPTNYLENTAHNDNRQNQGIVHINEESQKTITVKT</sequence>
<name>A0A3B0X4J5_9ZZZZ</name>
<proteinExistence type="predicted"/>
<organism evidence="1">
    <name type="scientific">hydrothermal vent metagenome</name>
    <dbReference type="NCBI Taxonomy" id="652676"/>
    <lineage>
        <taxon>unclassified sequences</taxon>
        <taxon>metagenomes</taxon>
        <taxon>ecological metagenomes</taxon>
    </lineage>
</organism>
<gene>
    <name evidence="1" type="ORF">MNBD_GAMMA05-1478</name>
</gene>
<evidence type="ECO:0000313" key="1">
    <source>
        <dbReference type="EMBL" id="VAW51626.1"/>
    </source>
</evidence>
<protein>
    <submittedName>
        <fullName evidence="1">Uncharacterized protein</fullName>
    </submittedName>
</protein>
<dbReference type="EMBL" id="UOFE01000021">
    <property type="protein sequence ID" value="VAW51626.1"/>
    <property type="molecule type" value="Genomic_DNA"/>
</dbReference>
<dbReference type="AlphaFoldDB" id="A0A3B0X4J5"/>